<dbReference type="OrthoDB" id="692426at2759"/>
<proteinExistence type="predicted"/>
<evidence type="ECO:0000313" key="3">
    <source>
        <dbReference type="EMBL" id="RCV40641.1"/>
    </source>
</evidence>
<evidence type="ECO:0000259" key="2">
    <source>
        <dbReference type="Pfam" id="PF24523"/>
    </source>
</evidence>
<accession>A0A368SE49</accession>
<feature type="domain" description="DUF7595" evidence="2">
    <location>
        <begin position="92"/>
        <end position="357"/>
    </location>
</feature>
<organism evidence="3">
    <name type="scientific">Setaria italica</name>
    <name type="common">Foxtail millet</name>
    <name type="synonym">Panicum italicum</name>
    <dbReference type="NCBI Taxonomy" id="4555"/>
    <lineage>
        <taxon>Eukaryota</taxon>
        <taxon>Viridiplantae</taxon>
        <taxon>Streptophyta</taxon>
        <taxon>Embryophyta</taxon>
        <taxon>Tracheophyta</taxon>
        <taxon>Spermatophyta</taxon>
        <taxon>Magnoliopsida</taxon>
        <taxon>Liliopsida</taxon>
        <taxon>Poales</taxon>
        <taxon>Poaceae</taxon>
        <taxon>PACMAD clade</taxon>
        <taxon>Panicoideae</taxon>
        <taxon>Panicodae</taxon>
        <taxon>Paniceae</taxon>
        <taxon>Cenchrinae</taxon>
        <taxon>Setaria</taxon>
    </lineage>
</organism>
<sequence length="372" mass="41156">MRARRASPKEPAMSSTKRRRARTCDGTAAVGRPAASVHPLRSPPRYPRALGHHNHLRCAATSKPIRSALLDPAFRRRLALRAAANDDALLLGVSFVFRDPATRVGQLPRKSSRFDAVLLETFEPVAWRGSVVILRRRWQDNFDFEMRACNALTGHTSRLPSPGHVCAKFPHALRTQIFSSEAGEWGAVVEARLPPRFPRYAPKHGSYPLVLGDTIVHWLYGEWHVVALDVSTATATVIELPQHYRSEMCLSGRPFDPAVHLAASADGRLSLLAEAEVISMWTHSAAAAAAGSEARWTRKVVIDGQVISRAGRDCLVRFLGFGERTGTVMLQTDEGGQGLVKINLRSKKALLYLHETDLPTLIKSITNNMKRF</sequence>
<dbReference type="PANTHER" id="PTHR35828">
    <property type="entry name" value="OS08G0203800 PROTEIN-RELATED"/>
    <property type="match status" value="1"/>
</dbReference>
<evidence type="ECO:0000256" key="1">
    <source>
        <dbReference type="SAM" id="MobiDB-lite"/>
    </source>
</evidence>
<dbReference type="STRING" id="4555.A0A368SE49"/>
<protein>
    <recommendedName>
        <fullName evidence="2">DUF7595 domain-containing protein</fullName>
    </recommendedName>
</protein>
<dbReference type="Pfam" id="PF24523">
    <property type="entry name" value="DUF7595"/>
    <property type="match status" value="1"/>
</dbReference>
<name>A0A368SE49_SETIT</name>
<reference evidence="3" key="1">
    <citation type="journal article" date="2012" name="Nat. Biotechnol.">
        <title>Reference genome sequence of the model plant Setaria.</title>
        <authorList>
            <person name="Bennetzen J.L."/>
            <person name="Schmutz J."/>
            <person name="Wang H."/>
            <person name="Percifield R."/>
            <person name="Hawkins J."/>
            <person name="Pontaroli A.C."/>
            <person name="Estep M."/>
            <person name="Feng L."/>
            <person name="Vaughn J.N."/>
            <person name="Grimwood J."/>
            <person name="Jenkins J."/>
            <person name="Barry K."/>
            <person name="Lindquist E."/>
            <person name="Hellsten U."/>
            <person name="Deshpande S."/>
            <person name="Wang X."/>
            <person name="Wu X."/>
            <person name="Mitros T."/>
            <person name="Triplett J."/>
            <person name="Yang X."/>
            <person name="Ye C.Y."/>
            <person name="Mauro-Herrera M."/>
            <person name="Wang L."/>
            <person name="Li P."/>
            <person name="Sharma M."/>
            <person name="Sharma R."/>
            <person name="Ronald P.C."/>
            <person name="Panaud O."/>
            <person name="Kellogg E.A."/>
            <person name="Brutnell T.P."/>
            <person name="Doust A.N."/>
            <person name="Tuskan G.A."/>
            <person name="Rokhsar D."/>
            <person name="Devos K.M."/>
        </authorList>
    </citation>
    <scope>NUCLEOTIDE SEQUENCE [LARGE SCALE GENOMIC DNA]</scope>
    <source>
        <strain evidence="3">Yugu1</strain>
    </source>
</reference>
<dbReference type="InterPro" id="IPR056016">
    <property type="entry name" value="DUF7595"/>
</dbReference>
<dbReference type="EMBL" id="CM003536">
    <property type="protein sequence ID" value="RCV40641.1"/>
    <property type="molecule type" value="Genomic_DNA"/>
</dbReference>
<reference evidence="3" key="2">
    <citation type="submission" date="2015-07" db="EMBL/GenBank/DDBJ databases">
        <authorList>
            <person name="Noorani M."/>
        </authorList>
    </citation>
    <scope>NUCLEOTIDE SEQUENCE</scope>
    <source>
        <strain evidence="3">Yugu1</strain>
    </source>
</reference>
<dbReference type="AlphaFoldDB" id="A0A368SE49"/>
<feature type="region of interest" description="Disordered" evidence="1">
    <location>
        <begin position="1"/>
        <end position="43"/>
    </location>
</feature>
<dbReference type="PANTHER" id="PTHR35828:SF3">
    <property type="entry name" value="OS03G0775900 PROTEIN"/>
    <property type="match status" value="1"/>
</dbReference>
<gene>
    <name evidence="3" type="ORF">SETIT_9G071500v2</name>
</gene>